<dbReference type="AlphaFoldDB" id="A0A8C5FLD7"/>
<dbReference type="PANTHER" id="PTHR31043">
    <property type="entry name" value="NEPHROCYSTIN-4"/>
    <property type="match status" value="1"/>
</dbReference>
<name>A0A8C5FLD7_GADMO</name>
<reference evidence="1" key="3">
    <citation type="submission" date="2025-09" db="UniProtKB">
        <authorList>
            <consortium name="Ensembl"/>
        </authorList>
    </citation>
    <scope>IDENTIFICATION</scope>
</reference>
<accession>A0A8C5FLD7</accession>
<reference evidence="1" key="1">
    <citation type="submission" date="2019-07" db="EMBL/GenBank/DDBJ databases">
        <authorList>
            <consortium name="Wellcome Sanger Institute Data Sharing"/>
        </authorList>
    </citation>
    <scope>NUCLEOTIDE SEQUENCE [LARGE SCALE GENOMIC DNA]</scope>
</reference>
<dbReference type="OMA" id="DAVDCKN"/>
<dbReference type="GO" id="GO:0036064">
    <property type="term" value="C:ciliary basal body"/>
    <property type="evidence" value="ECO:0007669"/>
    <property type="project" value="TreeGrafter"/>
</dbReference>
<reference evidence="1" key="2">
    <citation type="submission" date="2025-08" db="UniProtKB">
        <authorList>
            <consortium name="Ensembl"/>
        </authorList>
    </citation>
    <scope>IDENTIFICATION</scope>
</reference>
<protein>
    <submittedName>
        <fullName evidence="1">Nephronophthisis 4</fullName>
    </submittedName>
</protein>
<dbReference type="GO" id="GO:0097730">
    <property type="term" value="C:non-motile cilium"/>
    <property type="evidence" value="ECO:0007669"/>
    <property type="project" value="InterPro"/>
</dbReference>
<dbReference type="GO" id="GO:0097546">
    <property type="term" value="C:ciliary base"/>
    <property type="evidence" value="ECO:0007669"/>
    <property type="project" value="TreeGrafter"/>
</dbReference>
<organism evidence="1 2">
    <name type="scientific">Gadus morhua</name>
    <name type="common">Atlantic cod</name>
    <dbReference type="NCBI Taxonomy" id="8049"/>
    <lineage>
        <taxon>Eukaryota</taxon>
        <taxon>Metazoa</taxon>
        <taxon>Chordata</taxon>
        <taxon>Craniata</taxon>
        <taxon>Vertebrata</taxon>
        <taxon>Euteleostomi</taxon>
        <taxon>Actinopterygii</taxon>
        <taxon>Neopterygii</taxon>
        <taxon>Teleostei</taxon>
        <taxon>Neoteleostei</taxon>
        <taxon>Acanthomorphata</taxon>
        <taxon>Zeiogadaria</taxon>
        <taxon>Gadariae</taxon>
        <taxon>Gadiformes</taxon>
        <taxon>Gadoidei</taxon>
        <taxon>Gadidae</taxon>
        <taxon>Gadus</taxon>
    </lineage>
</organism>
<evidence type="ECO:0000313" key="1">
    <source>
        <dbReference type="Ensembl" id="ENSGMOP00000045381.1"/>
    </source>
</evidence>
<dbReference type="PANTHER" id="PTHR31043:SF3">
    <property type="entry name" value="NEPHROCYSTIN-4"/>
    <property type="match status" value="1"/>
</dbReference>
<dbReference type="InterPro" id="IPR029775">
    <property type="entry name" value="NPHP4"/>
</dbReference>
<dbReference type="GO" id="GO:1904491">
    <property type="term" value="P:protein localization to ciliary transition zone"/>
    <property type="evidence" value="ECO:0007669"/>
    <property type="project" value="TreeGrafter"/>
</dbReference>
<evidence type="ECO:0000313" key="2">
    <source>
        <dbReference type="Proteomes" id="UP000694546"/>
    </source>
</evidence>
<dbReference type="Ensembl" id="ENSGMOT00000027015.1">
    <property type="protein sequence ID" value="ENSGMOP00000045381.1"/>
    <property type="gene ID" value="ENSGMOG00000022175.1"/>
</dbReference>
<keyword evidence="2" id="KW-1185">Reference proteome</keyword>
<sequence>INEGIFTTARVIPPHSQTVRQSQEAHLTASHGFQILLNRVTGPHIQQVYLCLHTSLYFPLRVTLFDRNHLHFFGKTWKSSNQRMKSNHKIQFNEIMYLHTSLRVPAIVAVVEVVALSDRPDGSQQALGCGFSVLEMFAGRGEEHAGAVGDRRLILHHGTPRELLHPKFKGAVECKNLSPLGHPALGSMVHLLPENRLVSGLDNIPGLAPSPTGKHQ</sequence>
<dbReference type="GO" id="GO:0035869">
    <property type="term" value="C:ciliary transition zone"/>
    <property type="evidence" value="ECO:0007669"/>
    <property type="project" value="TreeGrafter"/>
</dbReference>
<proteinExistence type="predicted"/>
<dbReference type="Proteomes" id="UP000694546">
    <property type="component" value="Chromosome 1"/>
</dbReference>
<dbReference type="GeneTree" id="ENSGT00510000048827"/>
<dbReference type="GO" id="GO:0090090">
    <property type="term" value="P:negative regulation of canonical Wnt signaling pathway"/>
    <property type="evidence" value="ECO:0007669"/>
    <property type="project" value="InterPro"/>
</dbReference>